<reference evidence="4 5" key="1">
    <citation type="submission" date="2018-09" db="EMBL/GenBank/DDBJ databases">
        <authorList>
            <person name="Zhu H."/>
        </authorList>
    </citation>
    <scope>NUCLEOTIDE SEQUENCE [LARGE SCALE GENOMIC DNA]</scope>
    <source>
        <strain evidence="4 5">K2R10-39</strain>
    </source>
</reference>
<evidence type="ECO:0000259" key="2">
    <source>
        <dbReference type="Pfam" id="PF01458"/>
    </source>
</evidence>
<name>A0A418X6A7_9BURK</name>
<dbReference type="AlphaFoldDB" id="A0A418X6A7"/>
<dbReference type="RefSeq" id="WP_119742007.1">
    <property type="nucleotide sequence ID" value="NZ_QYUN01000002.1"/>
</dbReference>
<dbReference type="InterPro" id="IPR055346">
    <property type="entry name" value="Fe-S_cluster_assembly_SufBD"/>
</dbReference>
<accession>A0A418X6A7</accession>
<dbReference type="PANTHER" id="PTHR43575">
    <property type="entry name" value="PROTEIN ABCI7, CHLOROPLASTIC"/>
    <property type="match status" value="1"/>
</dbReference>
<dbReference type="InterPro" id="IPR011542">
    <property type="entry name" value="SUF_FeS_clus_asmbl_SufD"/>
</dbReference>
<dbReference type="SUPFAM" id="SSF101960">
    <property type="entry name" value="Stabilizer of iron transporter SufD"/>
    <property type="match status" value="1"/>
</dbReference>
<evidence type="ECO:0000259" key="3">
    <source>
        <dbReference type="Pfam" id="PF19295"/>
    </source>
</evidence>
<evidence type="ECO:0000313" key="5">
    <source>
        <dbReference type="Proteomes" id="UP000285190"/>
    </source>
</evidence>
<dbReference type="Pfam" id="PF19295">
    <property type="entry name" value="SufBD_N"/>
    <property type="match status" value="1"/>
</dbReference>
<dbReference type="Proteomes" id="UP000285190">
    <property type="component" value="Unassembled WGS sequence"/>
</dbReference>
<proteinExistence type="inferred from homology"/>
<dbReference type="OrthoDB" id="9768262at2"/>
<feature type="domain" description="SUF system FeS cluster assembly SufBD N-terminal" evidence="3">
    <location>
        <begin position="7"/>
        <end position="174"/>
    </location>
</feature>
<dbReference type="GO" id="GO:0016226">
    <property type="term" value="P:iron-sulfur cluster assembly"/>
    <property type="evidence" value="ECO:0007669"/>
    <property type="project" value="InterPro"/>
</dbReference>
<gene>
    <name evidence="4" type="primary">sufD</name>
    <name evidence="4" type="ORF">D3870_12065</name>
</gene>
<sequence>MDMPSISSYREAFATLAPQLPGADLPWLQQLRLAALGRFEASGFPSTRNEDWKYTNVAPLAKRPFRVTPKEPTDAALRVLDGVLEPGGGSDHLLLFLNGRHVPGLSRPQTLPRGATVTTLAGALALHPDGLDAALDSNTEIDTENGFAALNAAFWSDGAYIDLAPGLVLENPIHLIFLCTEPDMACHTRNIIRAGINAHASVIEHYIGPDSTSYFTNAITRIEAADGAVIAHCKLQEESLRAFHIAAIDVRQQHGSRFDSHSFAFGALLSRTDIATRFDAEACSANLNGLYMAAGRQHVDHHTRVDHAMPRGTSREYYKGVLDGAARAVFNGKVIVHANAQKSDAFQSNRNLLLSENAEIDTKPQLEIYADDVKCSHGATVGQLDDEQIFYLRSRGVDEAAAKNLLTYAFAEEIVAMPGIASLRERLERLLLQRLPQRLPSDPPGWEQ</sequence>
<dbReference type="PANTHER" id="PTHR43575:SF1">
    <property type="entry name" value="PROTEIN ABCI7, CHLOROPLASTIC"/>
    <property type="match status" value="1"/>
</dbReference>
<dbReference type="Pfam" id="PF01458">
    <property type="entry name" value="SUFBD_core"/>
    <property type="match status" value="1"/>
</dbReference>
<dbReference type="NCBIfam" id="TIGR01981">
    <property type="entry name" value="sufD"/>
    <property type="match status" value="1"/>
</dbReference>
<keyword evidence="5" id="KW-1185">Reference proteome</keyword>
<dbReference type="InterPro" id="IPR045595">
    <property type="entry name" value="SufBD_N"/>
</dbReference>
<dbReference type="InterPro" id="IPR000825">
    <property type="entry name" value="SUF_FeS_clus_asmbl_SufBD_core"/>
</dbReference>
<dbReference type="EMBL" id="QYUN01000002">
    <property type="protein sequence ID" value="RJG08017.1"/>
    <property type="molecule type" value="Genomic_DNA"/>
</dbReference>
<comment type="similarity">
    <text evidence="1">Belongs to the iron-sulfur cluster assembly SufBD family.</text>
</comment>
<dbReference type="InterPro" id="IPR037284">
    <property type="entry name" value="SUF_FeS_clus_asmbl_SufBD_sf"/>
</dbReference>
<organism evidence="4 5">
    <name type="scientific">Noviherbaspirillum cavernae</name>
    <dbReference type="NCBI Taxonomy" id="2320862"/>
    <lineage>
        <taxon>Bacteria</taxon>
        <taxon>Pseudomonadati</taxon>
        <taxon>Pseudomonadota</taxon>
        <taxon>Betaproteobacteria</taxon>
        <taxon>Burkholderiales</taxon>
        <taxon>Oxalobacteraceae</taxon>
        <taxon>Noviherbaspirillum</taxon>
    </lineage>
</organism>
<feature type="domain" description="SUF system FeS cluster assembly SufBD core" evidence="2">
    <location>
        <begin position="180"/>
        <end position="410"/>
    </location>
</feature>
<comment type="caution">
    <text evidence="4">The sequence shown here is derived from an EMBL/GenBank/DDBJ whole genome shotgun (WGS) entry which is preliminary data.</text>
</comment>
<evidence type="ECO:0000313" key="4">
    <source>
        <dbReference type="EMBL" id="RJG08017.1"/>
    </source>
</evidence>
<protein>
    <submittedName>
        <fullName evidence="4">Fe-S cluster assembly protein SufD</fullName>
    </submittedName>
</protein>
<evidence type="ECO:0000256" key="1">
    <source>
        <dbReference type="ARBA" id="ARBA00043967"/>
    </source>
</evidence>